<name>A0ACC0UP61_9AGAM</name>
<dbReference type="Proteomes" id="UP001207468">
    <property type="component" value="Unassembled WGS sequence"/>
</dbReference>
<reference evidence="1" key="1">
    <citation type="submission" date="2021-03" db="EMBL/GenBank/DDBJ databases">
        <title>Evolutionary priming and transition to the ectomycorrhizal habit in an iconic lineage of mushroom-forming fungi: is preadaptation a requirement?</title>
        <authorList>
            <consortium name="DOE Joint Genome Institute"/>
            <person name="Looney B.P."/>
            <person name="Miyauchi S."/>
            <person name="Morin E."/>
            <person name="Drula E."/>
            <person name="Courty P.E."/>
            <person name="Chicoki N."/>
            <person name="Fauchery L."/>
            <person name="Kohler A."/>
            <person name="Kuo A."/>
            <person name="LaButti K."/>
            <person name="Pangilinan J."/>
            <person name="Lipzen A."/>
            <person name="Riley R."/>
            <person name="Andreopoulos W."/>
            <person name="He G."/>
            <person name="Johnson J."/>
            <person name="Barry K.W."/>
            <person name="Grigoriev I.V."/>
            <person name="Nagy L."/>
            <person name="Hibbett D."/>
            <person name="Henrissat B."/>
            <person name="Matheny P.B."/>
            <person name="Labbe J."/>
            <person name="Martin A.F."/>
        </authorList>
    </citation>
    <scope>NUCLEOTIDE SEQUENCE</scope>
    <source>
        <strain evidence="1">BPL698</strain>
    </source>
</reference>
<evidence type="ECO:0000313" key="2">
    <source>
        <dbReference type="Proteomes" id="UP001207468"/>
    </source>
</evidence>
<sequence>LEMARLARVCRRWRYLILASPRYLRVRLVATYSVSPRIDPDRWPTFPISIIYKDRTRQPVILRSADVGNVVEVIQHTDRFTRFPSPCQPRSWKIKCLGRGPVLRIKMASPSVASWILGRIHFPFTPYPFILHRFPCIIATSSVKPESCHSYSWP</sequence>
<dbReference type="EMBL" id="JAGFNK010000003">
    <property type="protein sequence ID" value="KAI9513105.1"/>
    <property type="molecule type" value="Genomic_DNA"/>
</dbReference>
<evidence type="ECO:0000313" key="1">
    <source>
        <dbReference type="EMBL" id="KAI9513105.1"/>
    </source>
</evidence>
<protein>
    <submittedName>
        <fullName evidence="1">Uncharacterized protein</fullName>
    </submittedName>
</protein>
<accession>A0ACC0UP61</accession>
<organism evidence="1 2">
    <name type="scientific">Russula earlei</name>
    <dbReference type="NCBI Taxonomy" id="71964"/>
    <lineage>
        <taxon>Eukaryota</taxon>
        <taxon>Fungi</taxon>
        <taxon>Dikarya</taxon>
        <taxon>Basidiomycota</taxon>
        <taxon>Agaricomycotina</taxon>
        <taxon>Agaricomycetes</taxon>
        <taxon>Russulales</taxon>
        <taxon>Russulaceae</taxon>
        <taxon>Russula</taxon>
    </lineage>
</organism>
<feature type="non-terminal residue" evidence="1">
    <location>
        <position position="1"/>
    </location>
</feature>
<comment type="caution">
    <text evidence="1">The sequence shown here is derived from an EMBL/GenBank/DDBJ whole genome shotgun (WGS) entry which is preliminary data.</text>
</comment>
<gene>
    <name evidence="1" type="ORF">F5148DRAFT_1158790</name>
</gene>
<keyword evidence="2" id="KW-1185">Reference proteome</keyword>
<proteinExistence type="predicted"/>